<dbReference type="HOGENOM" id="CLU_128832_0_0_1"/>
<dbReference type="Proteomes" id="UP000000707">
    <property type="component" value="Unassembled WGS sequence"/>
</dbReference>
<comment type="similarity">
    <text evidence="1">Belongs to the UPF0357 family.</text>
</comment>
<reference evidence="4 5" key="1">
    <citation type="journal article" date="2011" name="Proc. Natl. Acad. Sci. U.S.A.">
        <title>Comparative genomics of xylose-fermenting fungi for enhanced biofuel production.</title>
        <authorList>
            <person name="Wohlbach D.J."/>
            <person name="Kuo A."/>
            <person name="Sato T.K."/>
            <person name="Potts K.M."/>
            <person name="Salamov A.A."/>
            <person name="LaButti K.M."/>
            <person name="Sun H."/>
            <person name="Clum A."/>
            <person name="Pangilinan J.L."/>
            <person name="Lindquist E.A."/>
            <person name="Lucas S."/>
            <person name="Lapidus A."/>
            <person name="Jin M."/>
            <person name="Gunawan C."/>
            <person name="Balan V."/>
            <person name="Dale B.E."/>
            <person name="Jeffries T.W."/>
            <person name="Zinkel R."/>
            <person name="Barry K.W."/>
            <person name="Grigoriev I.V."/>
            <person name="Gasch A.P."/>
        </authorList>
    </citation>
    <scope>NUCLEOTIDE SEQUENCE [LARGE SCALE GENOMIC DNA]</scope>
    <source>
        <strain evidence="5">ATCC 10573 / BCRC 21748 / CBS 615 / JCM 9827 / NBRC 10315 / NRRL Y-1498 / VKM Y-70</strain>
    </source>
</reference>
<keyword evidence="3" id="KW-1133">Transmembrane helix</keyword>
<feature type="transmembrane region" description="Helical" evidence="3">
    <location>
        <begin position="33"/>
        <end position="51"/>
    </location>
</feature>
<organism evidence="5">
    <name type="scientific">Candida tenuis (strain ATCC 10573 / BCRC 21748 / CBS 615 / JCM 9827 / NBRC 10315 / NRRL Y-1498 / VKM Y-70)</name>
    <name type="common">Yeast</name>
    <name type="synonym">Yamadazyma tenuis</name>
    <dbReference type="NCBI Taxonomy" id="590646"/>
    <lineage>
        <taxon>Eukaryota</taxon>
        <taxon>Fungi</taxon>
        <taxon>Dikarya</taxon>
        <taxon>Ascomycota</taxon>
        <taxon>Saccharomycotina</taxon>
        <taxon>Pichiomycetes</taxon>
        <taxon>Debaryomycetaceae</taxon>
        <taxon>Yamadazyma</taxon>
    </lineage>
</organism>
<name>G3AWN2_CANTC</name>
<evidence type="ECO:0000313" key="4">
    <source>
        <dbReference type="EMBL" id="EGV66575.1"/>
    </source>
</evidence>
<evidence type="ECO:0000256" key="2">
    <source>
        <dbReference type="ARBA" id="ARBA00022729"/>
    </source>
</evidence>
<gene>
    <name evidence="4" type="ORF">CANTEDRAFT_96597</name>
</gene>
<keyword evidence="2" id="KW-0732">Signal</keyword>
<dbReference type="eggNOG" id="ENOG502S73R">
    <property type="taxonomic scope" value="Eukaryota"/>
</dbReference>
<dbReference type="GeneID" id="18250616"/>
<evidence type="ECO:0000256" key="1">
    <source>
        <dbReference type="ARBA" id="ARBA00008325"/>
    </source>
</evidence>
<dbReference type="PANTHER" id="PTHR28023:SF1">
    <property type="entry name" value="UPF0357 PROTEIN YCL012C"/>
    <property type="match status" value="1"/>
</dbReference>
<sequence>MGLELKDGESLHANIKGTPEGYTGTTKLKSTKTSYVLLLLTIIICLLIFHFRNKIAEFHDRLRTKRRMRYANLSQGFQDDLESGLNSDAFNILSGNSNDHRQGLEENAKAAIYQLMQQKSLTFDEARLEYTKSQFGEHNIDSNGVPLDPKTVTFSG</sequence>
<dbReference type="Pfam" id="PF09435">
    <property type="entry name" value="DUF2015"/>
    <property type="match status" value="1"/>
</dbReference>
<evidence type="ECO:0000313" key="5">
    <source>
        <dbReference type="Proteomes" id="UP000000707"/>
    </source>
</evidence>
<proteinExistence type="inferred from homology"/>
<dbReference type="InterPro" id="IPR018559">
    <property type="entry name" value="DUF2015"/>
</dbReference>
<accession>G3AWN2</accession>
<dbReference type="EMBL" id="GL996510">
    <property type="protein sequence ID" value="EGV66575.1"/>
    <property type="molecule type" value="Genomic_DNA"/>
</dbReference>
<dbReference type="AlphaFoldDB" id="G3AWN2"/>
<keyword evidence="3" id="KW-0472">Membrane</keyword>
<dbReference type="PANTHER" id="PTHR28023">
    <property type="entry name" value="UPF0357 PROTEIN YCL012C"/>
    <property type="match status" value="1"/>
</dbReference>
<keyword evidence="3" id="KW-0812">Transmembrane</keyword>
<dbReference type="KEGG" id="cten:18250616"/>
<keyword evidence="5" id="KW-1185">Reference proteome</keyword>
<dbReference type="OrthoDB" id="447314at2759"/>
<protein>
    <submittedName>
        <fullName evidence="4">Uncharacterized protein</fullName>
    </submittedName>
</protein>
<evidence type="ECO:0000256" key="3">
    <source>
        <dbReference type="SAM" id="Phobius"/>
    </source>
</evidence>